<dbReference type="InterPro" id="IPR009273">
    <property type="entry name" value="DUF930"/>
</dbReference>
<feature type="chain" id="PRO_5021025850" evidence="1">
    <location>
        <begin position="21"/>
        <end position="129"/>
    </location>
</feature>
<dbReference type="OrthoDB" id="9804158at2"/>
<protein>
    <submittedName>
        <fullName evidence="2">DUF930 domain-containing protein</fullName>
    </submittedName>
</protein>
<proteinExistence type="predicted"/>
<dbReference type="EMBL" id="LBIA02000001">
    <property type="protein sequence ID" value="TKT71327.1"/>
    <property type="molecule type" value="Genomic_DNA"/>
</dbReference>
<organism evidence="2 3">
    <name type="scientific">Afipia massiliensis</name>
    <dbReference type="NCBI Taxonomy" id="211460"/>
    <lineage>
        <taxon>Bacteria</taxon>
        <taxon>Pseudomonadati</taxon>
        <taxon>Pseudomonadota</taxon>
        <taxon>Alphaproteobacteria</taxon>
        <taxon>Hyphomicrobiales</taxon>
        <taxon>Nitrobacteraceae</taxon>
        <taxon>Afipia</taxon>
    </lineage>
</organism>
<keyword evidence="1" id="KW-0732">Signal</keyword>
<dbReference type="AlphaFoldDB" id="A0A4U6BM55"/>
<evidence type="ECO:0000313" key="3">
    <source>
        <dbReference type="Proteomes" id="UP000034832"/>
    </source>
</evidence>
<comment type="caution">
    <text evidence="2">The sequence shown here is derived from an EMBL/GenBank/DDBJ whole genome shotgun (WGS) entry which is preliminary data.</text>
</comment>
<keyword evidence="3" id="KW-1185">Reference proteome</keyword>
<dbReference type="Proteomes" id="UP000034832">
    <property type="component" value="Unassembled WGS sequence"/>
</dbReference>
<accession>A0A4U6BM55</accession>
<feature type="signal peptide" evidence="1">
    <location>
        <begin position="1"/>
        <end position="20"/>
    </location>
</feature>
<sequence>MKKSALVLIAMLLPATSVLAMDARFAASLKKLDPQTRLEQVCDLEAMSRIARDAKLYRPDRAKTDVLSHPLHAGHTVTGKGGAFRSKGRWYSFSFTCKGTPDHMKVLSFSYKIGEPIPESKWAALGLWR</sequence>
<dbReference type="STRING" id="211460.YH63_11125"/>
<gene>
    <name evidence="2" type="ORF">YH63_007830</name>
</gene>
<dbReference type="Pfam" id="PF06059">
    <property type="entry name" value="DUF930"/>
    <property type="match status" value="1"/>
</dbReference>
<dbReference type="RefSeq" id="WP_046828089.1">
    <property type="nucleotide sequence ID" value="NZ_LBIA02000001.1"/>
</dbReference>
<name>A0A4U6BM55_9BRAD</name>
<reference evidence="2" key="1">
    <citation type="submission" date="2019-04" db="EMBL/GenBank/DDBJ databases">
        <title>Whole genome sequencing of cave bacteria.</title>
        <authorList>
            <person name="Gan H.M."/>
            <person name="Barton H."/>
            <person name="Savka M.A."/>
        </authorList>
    </citation>
    <scope>NUCLEOTIDE SEQUENCE [LARGE SCALE GENOMIC DNA]</scope>
    <source>
        <strain evidence="2">LC387</strain>
    </source>
</reference>
<evidence type="ECO:0000256" key="1">
    <source>
        <dbReference type="SAM" id="SignalP"/>
    </source>
</evidence>
<evidence type="ECO:0000313" key="2">
    <source>
        <dbReference type="EMBL" id="TKT71327.1"/>
    </source>
</evidence>